<name>A0A0I9YB70_9MYCO</name>
<dbReference type="Proteomes" id="UP000036334">
    <property type="component" value="Unassembled WGS sequence"/>
</dbReference>
<sequence>MTAPWIAVPPEVTSALLSAGPGPGSLQAAAAAWTSLSTEYALTAAELTAVLGGVSAGAWEGPSAESYVAAHAPYVAWLTKTSADCADAAAQHEAVATAYVGALAAMPTLPELAANHVTHAVLLGTNFFGINTIPITLNEADYARMWIQAATTMSSYEAASSAALASAPRTTPAPLLLNAGVGAASAPAAVAALPPIIVIILEILIQIILISLELLFAVVAYTIIIAILLPFIIVVEAIVFTIVAIILSPVFLVLTPPLLLIGSVIGGPIALATSLPTSLPIGISQYLAEQASAVPIEVAAYGGSVAAQPAVAPLRGESAGVRPVASEPPGARMVSAVASAPTNTSASVGTTDRGAGTLGFAGTVGKESVGRPAGLTVLGGSELGGGPQVPMLPASWGPNLVGEAS</sequence>
<evidence type="ECO:0000259" key="3">
    <source>
        <dbReference type="Pfam" id="PF00823"/>
    </source>
</evidence>
<evidence type="ECO:0000256" key="1">
    <source>
        <dbReference type="ARBA" id="ARBA00010652"/>
    </source>
</evidence>
<dbReference type="Gene3D" id="1.20.1260.20">
    <property type="entry name" value="PPE superfamily"/>
    <property type="match status" value="1"/>
</dbReference>
<feature type="transmembrane region" description="Helical" evidence="2">
    <location>
        <begin position="231"/>
        <end position="252"/>
    </location>
</feature>
<evidence type="ECO:0000313" key="5">
    <source>
        <dbReference type="EMBL" id="KLO37097.1"/>
    </source>
</evidence>
<dbReference type="AlphaFoldDB" id="A0A0I9YB70"/>
<evidence type="ECO:0000259" key="4">
    <source>
        <dbReference type="Pfam" id="PF18878"/>
    </source>
</evidence>
<dbReference type="Pfam" id="PF18878">
    <property type="entry name" value="PPE-PPW"/>
    <property type="match status" value="1"/>
</dbReference>
<feature type="transmembrane region" description="Helical" evidence="2">
    <location>
        <begin position="175"/>
        <end position="197"/>
    </location>
</feature>
<keyword evidence="2" id="KW-0472">Membrane</keyword>
<dbReference type="InterPro" id="IPR038332">
    <property type="entry name" value="PPE_sf"/>
</dbReference>
<feature type="domain" description="PPE-PPW subfamily C-terminal" evidence="4">
    <location>
        <begin position="352"/>
        <end position="396"/>
    </location>
</feature>
<evidence type="ECO:0000313" key="6">
    <source>
        <dbReference type="Proteomes" id="UP000036334"/>
    </source>
</evidence>
<accession>A0A0I9YB70</accession>
<organism evidence="5 6">
    <name type="scientific">Mycobacterium haemophilum</name>
    <dbReference type="NCBI Taxonomy" id="29311"/>
    <lineage>
        <taxon>Bacteria</taxon>
        <taxon>Bacillati</taxon>
        <taxon>Actinomycetota</taxon>
        <taxon>Actinomycetes</taxon>
        <taxon>Mycobacteriales</taxon>
        <taxon>Mycobacteriaceae</taxon>
        <taxon>Mycobacterium</taxon>
    </lineage>
</organism>
<dbReference type="EMBL" id="LDPR01000006">
    <property type="protein sequence ID" value="KLO37097.1"/>
    <property type="molecule type" value="Genomic_DNA"/>
</dbReference>
<evidence type="ECO:0008006" key="7">
    <source>
        <dbReference type="Google" id="ProtNLM"/>
    </source>
</evidence>
<comment type="similarity">
    <text evidence="1">Belongs to the mycobacterial PPE family.</text>
</comment>
<keyword evidence="6" id="KW-1185">Reference proteome</keyword>
<keyword evidence="2" id="KW-1133">Transmembrane helix</keyword>
<dbReference type="OrthoDB" id="4728682at2"/>
<dbReference type="PATRIC" id="fig|29311.18.peg.2676"/>
<keyword evidence="2" id="KW-0812">Transmembrane</keyword>
<dbReference type="PANTHER" id="PTHR46766">
    <property type="entry name" value="GLUTAMINE-RICH PROTEIN 2"/>
    <property type="match status" value="1"/>
</dbReference>
<dbReference type="InterPro" id="IPR043641">
    <property type="entry name" value="PPE-PPW_C"/>
</dbReference>
<dbReference type="Pfam" id="PF00823">
    <property type="entry name" value="PPE"/>
    <property type="match status" value="1"/>
</dbReference>
<gene>
    <name evidence="5" type="ORF">ABH38_09320</name>
</gene>
<protein>
    <recommendedName>
        <fullName evidence="7">PPE family domain-containing protein</fullName>
    </recommendedName>
</protein>
<dbReference type="FunFam" id="1.20.1260.20:FF:000001">
    <property type="entry name" value="PPE family protein PPE41"/>
    <property type="match status" value="1"/>
</dbReference>
<feature type="domain" description="PPE" evidence="3">
    <location>
        <begin position="5"/>
        <end position="167"/>
    </location>
</feature>
<dbReference type="GO" id="GO:0052572">
    <property type="term" value="P:response to host immune response"/>
    <property type="evidence" value="ECO:0007669"/>
    <property type="project" value="TreeGrafter"/>
</dbReference>
<feature type="transmembrane region" description="Helical" evidence="2">
    <location>
        <begin position="203"/>
        <end position="224"/>
    </location>
</feature>
<proteinExistence type="inferred from homology"/>
<dbReference type="PANTHER" id="PTHR46766:SF1">
    <property type="entry name" value="GLUTAMINE-RICH PROTEIN 2"/>
    <property type="match status" value="1"/>
</dbReference>
<dbReference type="STRING" id="1202450.B586_12995"/>
<dbReference type="InterPro" id="IPR000030">
    <property type="entry name" value="PPE_dom"/>
</dbReference>
<comment type="caution">
    <text evidence="5">The sequence shown here is derived from an EMBL/GenBank/DDBJ whole genome shotgun (WGS) entry which is preliminary data.</text>
</comment>
<evidence type="ECO:0000256" key="2">
    <source>
        <dbReference type="SAM" id="Phobius"/>
    </source>
</evidence>
<dbReference type="RefSeq" id="WP_047313883.1">
    <property type="nucleotide sequence ID" value="NZ_LDPQ01000003.1"/>
</dbReference>
<dbReference type="SUPFAM" id="SSF140459">
    <property type="entry name" value="PE/PPE dimer-like"/>
    <property type="match status" value="1"/>
</dbReference>
<reference evidence="5 6" key="1">
    <citation type="submission" date="2015-05" db="EMBL/GenBank/DDBJ databases">
        <title>Genome sequence of Mycobacterium haemophilum.</title>
        <authorList>
            <person name="Greninger A.L."/>
            <person name="Cunningham G."/>
            <person name="Miller S."/>
        </authorList>
    </citation>
    <scope>NUCLEOTIDE SEQUENCE [LARGE SCALE GENOMIC DNA]</scope>
    <source>
        <strain evidence="6">UC1</strain>
    </source>
</reference>